<dbReference type="GO" id="GO:0055085">
    <property type="term" value="P:transmembrane transport"/>
    <property type="evidence" value="ECO:0007669"/>
    <property type="project" value="InterPro"/>
</dbReference>
<gene>
    <name evidence="4" type="ORF">HYN59_02300</name>
</gene>
<dbReference type="EMBL" id="CP029186">
    <property type="protein sequence ID" value="AWH84012.1"/>
    <property type="molecule type" value="Genomic_DNA"/>
</dbReference>
<reference evidence="4 5" key="1">
    <citation type="submission" date="2018-04" db="EMBL/GenBank/DDBJ databases">
        <title>Genome sequencing of Flavobacterium sp. HYN0059.</title>
        <authorList>
            <person name="Yi H."/>
            <person name="Baek C."/>
        </authorList>
    </citation>
    <scope>NUCLEOTIDE SEQUENCE [LARGE SCALE GENOMIC DNA]</scope>
    <source>
        <strain evidence="4 5">HYN0059</strain>
    </source>
</reference>
<dbReference type="RefSeq" id="WP_108776722.1">
    <property type="nucleotide sequence ID" value="NZ_CP029186.1"/>
</dbReference>
<dbReference type="Proteomes" id="UP000244929">
    <property type="component" value="Chromosome"/>
</dbReference>
<keyword evidence="5" id="KW-1185">Reference proteome</keyword>
<keyword evidence="1" id="KW-1133">Transmembrane helix</keyword>
<evidence type="ECO:0000256" key="1">
    <source>
        <dbReference type="SAM" id="Phobius"/>
    </source>
</evidence>
<dbReference type="KEGG" id="falb:HYN59_02300"/>
<dbReference type="AlphaFoldDB" id="A0A2S1QUB0"/>
<feature type="transmembrane region" description="Helical" evidence="1">
    <location>
        <begin position="262"/>
        <end position="285"/>
    </location>
</feature>
<keyword evidence="1" id="KW-0812">Transmembrane</keyword>
<dbReference type="OrthoDB" id="1522859at2"/>
<dbReference type="InterPro" id="IPR008756">
    <property type="entry name" value="Peptidase_M56"/>
</dbReference>
<dbReference type="Gene3D" id="3.30.1150.10">
    <property type="match status" value="1"/>
</dbReference>
<evidence type="ECO:0000259" key="3">
    <source>
        <dbReference type="Pfam" id="PF05569"/>
    </source>
</evidence>
<dbReference type="PANTHER" id="PTHR34978:SF3">
    <property type="entry name" value="SLR0241 PROTEIN"/>
    <property type="match status" value="1"/>
</dbReference>
<keyword evidence="1" id="KW-0472">Membrane</keyword>
<dbReference type="Pfam" id="PF03544">
    <property type="entry name" value="TonB_C"/>
    <property type="match status" value="1"/>
</dbReference>
<evidence type="ECO:0000313" key="5">
    <source>
        <dbReference type="Proteomes" id="UP000244929"/>
    </source>
</evidence>
<dbReference type="Pfam" id="PF05569">
    <property type="entry name" value="Peptidase_M56"/>
    <property type="match status" value="1"/>
</dbReference>
<protein>
    <recommendedName>
        <fullName evidence="6">Peptidase M56 domain-containing protein</fullName>
    </recommendedName>
</protein>
<evidence type="ECO:0008006" key="6">
    <source>
        <dbReference type="Google" id="ProtNLM"/>
    </source>
</evidence>
<dbReference type="SUPFAM" id="SSF74653">
    <property type="entry name" value="TolA/TonB C-terminal domain"/>
    <property type="match status" value="1"/>
</dbReference>
<feature type="transmembrane region" description="Helical" evidence="1">
    <location>
        <begin position="83"/>
        <end position="104"/>
    </location>
</feature>
<feature type="transmembrane region" description="Helical" evidence="1">
    <location>
        <begin position="6"/>
        <end position="22"/>
    </location>
</feature>
<organism evidence="4 5">
    <name type="scientific">Flavobacterium album</name>
    <dbReference type="NCBI Taxonomy" id="2175091"/>
    <lineage>
        <taxon>Bacteria</taxon>
        <taxon>Pseudomonadati</taxon>
        <taxon>Bacteroidota</taxon>
        <taxon>Flavobacteriia</taxon>
        <taxon>Flavobacteriales</taxon>
        <taxon>Flavobacteriaceae</taxon>
        <taxon>Flavobacterium</taxon>
    </lineage>
</organism>
<dbReference type="InterPro" id="IPR037682">
    <property type="entry name" value="TonB_C"/>
</dbReference>
<dbReference type="InterPro" id="IPR052173">
    <property type="entry name" value="Beta-lactam_resp_regulator"/>
</dbReference>
<feature type="transmembrane region" description="Helical" evidence="1">
    <location>
        <begin position="34"/>
        <end position="54"/>
    </location>
</feature>
<evidence type="ECO:0000313" key="4">
    <source>
        <dbReference type="EMBL" id="AWH84012.1"/>
    </source>
</evidence>
<dbReference type="PANTHER" id="PTHR34978">
    <property type="entry name" value="POSSIBLE SENSOR-TRANSDUCER PROTEIN BLAR"/>
    <property type="match status" value="1"/>
</dbReference>
<proteinExistence type="predicted"/>
<name>A0A2S1QUB0_9FLAO</name>
<dbReference type="CDD" id="cd07341">
    <property type="entry name" value="M56_BlaR1_MecR1_like"/>
    <property type="match status" value="1"/>
</dbReference>
<feature type="domain" description="Peptidase M56" evidence="3">
    <location>
        <begin position="160"/>
        <end position="251"/>
    </location>
</feature>
<evidence type="ECO:0000259" key="2">
    <source>
        <dbReference type="Pfam" id="PF03544"/>
    </source>
</evidence>
<accession>A0A2S1QUB0</accession>
<feature type="domain" description="TonB C-terminal" evidence="2">
    <location>
        <begin position="519"/>
        <end position="578"/>
    </location>
</feature>
<sequence>MIDFLIKSTISMGLLLAVYHLVLQKEKMHRFNRWYLLGSIIFSLALPFVTIEIYSEAVAAPIPEITDMPEIAPAPVTAPETDYLPYIGWGIYGLVTLVLILRFIRNVSQLTRKIKQHETTAHEGAVLVLLDEAVLPHTFLHYIFISRAAHENRRIEPELFTHELVHVNQKHTLDILFIESLKTLFWFNPLLYFYKKAIQLNHEFLADEIVIAEANDVIGYQQLLLQKATPLTYYPLASSLNFSVTKKRFTMMTKATTRSKALVLKLASLPVIAGLIALLCIETVAQEKPLNNTQAGGAIAKGRQAVKERRDAYYSGVRIVVDDNVNKRKVDKKYEELTEAEKDGYMLYAPEVYAVKHPTKKEFESFKNKKGYALQIDGKDVDNSILNKYKPEDFAYYSGYTMSKKALTKAHPQIFHYQLYTPEYFEKYLKGTNDHYPEDTFTMAITSEKENEKAVAEAGRRKTFNNVETAMDYLQEDNVYSAEKLDVQPEFPGGINALYNIILKNFRVPDLEGEHTLKIFVSFVVEKNGRMSDIKVIKDPGHGMGEEAVGVLGQIKEKWTPGKKDNKVVRTFYTLPINIVIQN</sequence>